<sequence length="59" mass="6854">MKKKFKILSQSEESKRANDTLLKGICFISKISLNDKPYELIWHAGAQSYVFVDKIFTIM</sequence>
<proteinExistence type="predicted"/>
<reference evidence="1" key="1">
    <citation type="journal article" date="2015" name="Nature">
        <title>Complex archaea that bridge the gap between prokaryotes and eukaryotes.</title>
        <authorList>
            <person name="Spang A."/>
            <person name="Saw J.H."/>
            <person name="Jorgensen S.L."/>
            <person name="Zaremba-Niedzwiedzka K."/>
            <person name="Martijn J."/>
            <person name="Lind A.E."/>
            <person name="van Eijk R."/>
            <person name="Schleper C."/>
            <person name="Guy L."/>
            <person name="Ettema T.J."/>
        </authorList>
    </citation>
    <scope>NUCLEOTIDE SEQUENCE</scope>
</reference>
<dbReference type="EMBL" id="LAZR01038913">
    <property type="protein sequence ID" value="KKL18322.1"/>
    <property type="molecule type" value="Genomic_DNA"/>
</dbReference>
<comment type="caution">
    <text evidence="1">The sequence shown here is derived from an EMBL/GenBank/DDBJ whole genome shotgun (WGS) entry which is preliminary data.</text>
</comment>
<protein>
    <submittedName>
        <fullName evidence="1">Uncharacterized protein</fullName>
    </submittedName>
</protein>
<organism evidence="1">
    <name type="scientific">marine sediment metagenome</name>
    <dbReference type="NCBI Taxonomy" id="412755"/>
    <lineage>
        <taxon>unclassified sequences</taxon>
        <taxon>metagenomes</taxon>
        <taxon>ecological metagenomes</taxon>
    </lineage>
</organism>
<evidence type="ECO:0000313" key="1">
    <source>
        <dbReference type="EMBL" id="KKL18322.1"/>
    </source>
</evidence>
<dbReference type="AlphaFoldDB" id="A0A0F9BWR3"/>
<accession>A0A0F9BWR3</accession>
<gene>
    <name evidence="1" type="ORF">LCGC14_2476650</name>
</gene>
<name>A0A0F9BWR3_9ZZZZ</name>